<sequence>MAGQDSREYFDYFLTPHLGRKEILDIKSLHMTLYLVLWKEFTTGSDYVTALENENQQSSRSGIRYRYAREFATNNADGSRFEKNDN</sequence>
<accession>A0A4Z1F3F3</accession>
<dbReference type="Proteomes" id="UP000297777">
    <property type="component" value="Unassembled WGS sequence"/>
</dbReference>
<organism evidence="1 2">
    <name type="scientific">Botrytis tulipae</name>
    <dbReference type="NCBI Taxonomy" id="87230"/>
    <lineage>
        <taxon>Eukaryota</taxon>
        <taxon>Fungi</taxon>
        <taxon>Dikarya</taxon>
        <taxon>Ascomycota</taxon>
        <taxon>Pezizomycotina</taxon>
        <taxon>Leotiomycetes</taxon>
        <taxon>Helotiales</taxon>
        <taxon>Sclerotiniaceae</taxon>
        <taxon>Botrytis</taxon>
    </lineage>
</organism>
<proteinExistence type="predicted"/>
<dbReference type="AlphaFoldDB" id="A0A4Z1F3F3"/>
<comment type="caution">
    <text evidence="1">The sequence shown here is derived from an EMBL/GenBank/DDBJ whole genome shotgun (WGS) entry which is preliminary data.</text>
</comment>
<reference evidence="1 2" key="1">
    <citation type="submission" date="2017-12" db="EMBL/GenBank/DDBJ databases">
        <title>Comparative genomics of Botrytis spp.</title>
        <authorList>
            <person name="Valero-Jimenez C.A."/>
            <person name="Tapia P."/>
            <person name="Veloso J."/>
            <person name="Silva-Moreno E."/>
            <person name="Staats M."/>
            <person name="Valdes J.H."/>
            <person name="Van Kan J.A.L."/>
        </authorList>
    </citation>
    <scope>NUCLEOTIDE SEQUENCE [LARGE SCALE GENOMIC DNA]</scope>
    <source>
        <strain evidence="1 2">Bt9001</strain>
    </source>
</reference>
<gene>
    <name evidence="1" type="ORF">BTUL_0013g00740</name>
</gene>
<name>A0A4Z1F3F3_9HELO</name>
<evidence type="ECO:0000313" key="2">
    <source>
        <dbReference type="Proteomes" id="UP000297777"/>
    </source>
</evidence>
<keyword evidence="2" id="KW-1185">Reference proteome</keyword>
<protein>
    <submittedName>
        <fullName evidence="1">Uncharacterized protein</fullName>
    </submittedName>
</protein>
<evidence type="ECO:0000313" key="1">
    <source>
        <dbReference type="EMBL" id="TGO17998.1"/>
    </source>
</evidence>
<dbReference type="EMBL" id="PQXH01000013">
    <property type="protein sequence ID" value="TGO17998.1"/>
    <property type="molecule type" value="Genomic_DNA"/>
</dbReference>